<sequence length="77" mass="9084">MILIEPIRNGKYIKDGAYALAIQVWALHNLKVKNKTIIFPFICDPHIQLGYFQNPEVEVNKEYLDKNNRLFSLYVLF</sequence>
<dbReference type="Gene3D" id="3.30.930.10">
    <property type="entry name" value="Bira Bifunctional Protein, Domain 2"/>
    <property type="match status" value="1"/>
</dbReference>
<reference evidence="1 2" key="1">
    <citation type="journal article" date="2022" name="Front. Microbiol.">
        <title>Male-killing mechanisms vary between Spiroplasma species.</title>
        <authorList>
            <person name="Arai H."/>
            <person name="Inoue M."/>
            <person name="Kageyama D."/>
        </authorList>
    </citation>
    <scope>NUCLEOTIDE SEQUENCE [LARGE SCALE GENOMIC DNA]</scope>
    <source>
        <strain evidence="2">sHm</strain>
    </source>
</reference>
<keyword evidence="2" id="KW-1185">Reference proteome</keyword>
<dbReference type="SUPFAM" id="SSF55681">
    <property type="entry name" value="Class II aaRS and biotin synthetases"/>
    <property type="match status" value="1"/>
</dbReference>
<dbReference type="Proteomes" id="UP001163387">
    <property type="component" value="Chromosome"/>
</dbReference>
<evidence type="ECO:0000313" key="1">
    <source>
        <dbReference type="EMBL" id="BDT03144.1"/>
    </source>
</evidence>
<dbReference type="EMBL" id="AP026933">
    <property type="protein sequence ID" value="BDT03144.1"/>
    <property type="molecule type" value="Genomic_DNA"/>
</dbReference>
<name>A0ABM8BTI6_9MOLU</name>
<accession>A0ABM8BTI6</accession>
<gene>
    <name evidence="1" type="ORF">SHM_07900</name>
</gene>
<protein>
    <submittedName>
        <fullName evidence="1">Uncharacterized protein</fullName>
    </submittedName>
</protein>
<dbReference type="InterPro" id="IPR045864">
    <property type="entry name" value="aa-tRNA-synth_II/BPL/LPL"/>
</dbReference>
<proteinExistence type="predicted"/>
<evidence type="ECO:0000313" key="2">
    <source>
        <dbReference type="Proteomes" id="UP001163387"/>
    </source>
</evidence>
<organism evidence="1 2">
    <name type="scientific">Spiroplasma ixodetis</name>
    <dbReference type="NCBI Taxonomy" id="2141"/>
    <lineage>
        <taxon>Bacteria</taxon>
        <taxon>Bacillati</taxon>
        <taxon>Mycoplasmatota</taxon>
        <taxon>Mollicutes</taxon>
        <taxon>Entomoplasmatales</taxon>
        <taxon>Spiroplasmataceae</taxon>
        <taxon>Spiroplasma</taxon>
    </lineage>
</organism>